<keyword evidence="6" id="KW-1185">Reference proteome</keyword>
<dbReference type="Gene3D" id="1.10.167.10">
    <property type="entry name" value="Regulator of G-protein Signalling 4, domain 2"/>
    <property type="match status" value="1"/>
</dbReference>
<dbReference type="Pfam" id="PF00615">
    <property type="entry name" value="RGS"/>
    <property type="match status" value="1"/>
</dbReference>
<dbReference type="InterPro" id="IPR036305">
    <property type="entry name" value="RGS_sf"/>
</dbReference>
<reference evidence="5 6" key="1">
    <citation type="journal article" date="2019" name="Sci. Rep.">
        <title>Nanopore sequencing improves the draft genome of the human pathogenic amoeba Naegleria fowleri.</title>
        <authorList>
            <person name="Liechti N."/>
            <person name="Schurch N."/>
            <person name="Bruggmann R."/>
            <person name="Wittwer M."/>
        </authorList>
    </citation>
    <scope>NUCLEOTIDE SEQUENCE [LARGE SCALE GENOMIC DNA]</scope>
    <source>
        <strain evidence="5 6">ATCC 30894</strain>
    </source>
</reference>
<evidence type="ECO:0000313" key="6">
    <source>
        <dbReference type="Proteomes" id="UP000444721"/>
    </source>
</evidence>
<feature type="transmembrane region" description="Helical" evidence="2">
    <location>
        <begin position="325"/>
        <end position="349"/>
    </location>
</feature>
<dbReference type="VEuPathDB" id="AmoebaDB:FDP41_001120"/>
<accession>A0A6A5BS05</accession>
<dbReference type="AlphaFoldDB" id="A0A6A5BS05"/>
<name>A0A6A5BS05_NAEFO</name>
<dbReference type="Gene3D" id="3.30.450.20">
    <property type="entry name" value="PAS domain"/>
    <property type="match status" value="1"/>
</dbReference>
<comment type="caution">
    <text evidence="5">The sequence shown here is derived from an EMBL/GenBank/DDBJ whole genome shotgun (WGS) entry which is preliminary data.</text>
</comment>
<protein>
    <recommendedName>
        <fullName evidence="7">PAS domain-containing protein</fullName>
    </recommendedName>
</protein>
<feature type="domain" description="CHASE" evidence="4">
    <location>
        <begin position="172"/>
        <end position="252"/>
    </location>
</feature>
<dbReference type="EMBL" id="VFQX01000022">
    <property type="protein sequence ID" value="KAF0979967.1"/>
    <property type="molecule type" value="Genomic_DNA"/>
</dbReference>
<dbReference type="InterPro" id="IPR006189">
    <property type="entry name" value="CHASE_dom"/>
</dbReference>
<evidence type="ECO:0000256" key="1">
    <source>
        <dbReference type="SAM" id="MobiDB-lite"/>
    </source>
</evidence>
<dbReference type="OMA" id="CAKEHND"/>
<feature type="domain" description="RGS" evidence="3">
    <location>
        <begin position="550"/>
        <end position="659"/>
    </location>
</feature>
<sequence>MVLESLHEVGVLFESDKENRSSTNIGKEQRSRSNTMPSSSASSQQEQPGDDRLKAELSKRQRGVYLISLSLGLILACIVMCVSIPVTVVVVKNIEDTRLLNVKAGVTQIGITAFLTIKRQIELSMSSLISMAQVVYAWNYNVTDSGFNEMGLRLSALYPELVQFELEYGLRLAYVYPNNPSIIGKMVGSEPEHLNAINRAISDQSITIFGPIWIKRLSSASLITQYPISFPNGSFWGLSSTLIAFDTLFKRIGLFDVLAGYEYQLYDNAQQRIFLESRLGTNQTVNGITNNLTMISDPVIVNQTVLNSEYQLFLKPLKGWQHDDIFWVELTFSIVLNIILFLVVILGVFQIVQDYFRKREYQVIQNKLEIKVLERTKDLAHSHNQLSLLLDKISLEEQRTRKILNTIDDAVVTITCEGLVIHYNHSFLNMFSLKEIDIRKAERTTTTINTLLPKLNTKEIFEKHSEDDSITNFETIGVSKAQIEFNIRISVNFCKMLKSEIVKGSSVVTTSNEQERVAVLLIHSNTDRSALLKNLKEKEKQYNLLMEKMEFKEMFDHHERRSEFKDFCAKEHNDESILFLEDVQLYKSLVNNLQQRSELQHEIYNKYLAHSAPKQLNISSEELETYGFKIKNGIGQIDLFDSLEKVVINNIIFDSFKRWTMQQSKEIASSTTDSFTASDQKVSAFARTHDM</sequence>
<dbReference type="PROSITE" id="PS50132">
    <property type="entry name" value="RGS"/>
    <property type="match status" value="1"/>
</dbReference>
<dbReference type="InterPro" id="IPR044926">
    <property type="entry name" value="RGS_subdomain_2"/>
</dbReference>
<dbReference type="VEuPathDB" id="AmoebaDB:NfTy_049250"/>
<keyword evidence="2" id="KW-0472">Membrane</keyword>
<evidence type="ECO:0000259" key="3">
    <source>
        <dbReference type="PROSITE" id="PS50132"/>
    </source>
</evidence>
<evidence type="ECO:0000313" key="5">
    <source>
        <dbReference type="EMBL" id="KAF0979967.1"/>
    </source>
</evidence>
<feature type="region of interest" description="Disordered" evidence="1">
    <location>
        <begin position="15"/>
        <end position="52"/>
    </location>
</feature>
<keyword evidence="2" id="KW-1133">Transmembrane helix</keyword>
<organism evidence="5 6">
    <name type="scientific">Naegleria fowleri</name>
    <name type="common">Brain eating amoeba</name>
    <dbReference type="NCBI Taxonomy" id="5763"/>
    <lineage>
        <taxon>Eukaryota</taxon>
        <taxon>Discoba</taxon>
        <taxon>Heterolobosea</taxon>
        <taxon>Tetramitia</taxon>
        <taxon>Eutetramitia</taxon>
        <taxon>Vahlkampfiidae</taxon>
        <taxon>Naegleria</taxon>
    </lineage>
</organism>
<dbReference type="SMART" id="SM01079">
    <property type="entry name" value="CHASE"/>
    <property type="match status" value="1"/>
</dbReference>
<dbReference type="InterPro" id="IPR016137">
    <property type="entry name" value="RGS"/>
</dbReference>
<dbReference type="GeneID" id="68108338"/>
<dbReference type="PROSITE" id="PS50839">
    <property type="entry name" value="CHASE"/>
    <property type="match status" value="1"/>
</dbReference>
<dbReference type="OrthoDB" id="196547at2759"/>
<evidence type="ECO:0000256" key="2">
    <source>
        <dbReference type="SAM" id="Phobius"/>
    </source>
</evidence>
<dbReference type="Proteomes" id="UP000444721">
    <property type="component" value="Unassembled WGS sequence"/>
</dbReference>
<dbReference type="VEuPathDB" id="AmoebaDB:NF0012370"/>
<dbReference type="SUPFAM" id="SSF48097">
    <property type="entry name" value="Regulator of G-protein signaling, RGS"/>
    <property type="match status" value="1"/>
</dbReference>
<keyword evidence="2" id="KW-0812">Transmembrane</keyword>
<evidence type="ECO:0000259" key="4">
    <source>
        <dbReference type="PROSITE" id="PS50839"/>
    </source>
</evidence>
<gene>
    <name evidence="5" type="ORF">FDP41_001120</name>
</gene>
<feature type="compositionally biased region" description="Low complexity" evidence="1">
    <location>
        <begin position="32"/>
        <end position="47"/>
    </location>
</feature>
<dbReference type="CDD" id="cd07440">
    <property type="entry name" value="RGS"/>
    <property type="match status" value="1"/>
</dbReference>
<dbReference type="SMART" id="SM00315">
    <property type="entry name" value="RGS"/>
    <property type="match status" value="1"/>
</dbReference>
<proteinExistence type="predicted"/>
<dbReference type="RefSeq" id="XP_044564680.1">
    <property type="nucleotide sequence ID" value="XM_044701582.1"/>
</dbReference>
<dbReference type="GO" id="GO:0003824">
    <property type="term" value="F:catalytic activity"/>
    <property type="evidence" value="ECO:0007669"/>
    <property type="project" value="UniProtKB-ARBA"/>
</dbReference>
<evidence type="ECO:0008006" key="7">
    <source>
        <dbReference type="Google" id="ProtNLM"/>
    </source>
</evidence>
<feature type="transmembrane region" description="Helical" evidence="2">
    <location>
        <begin position="64"/>
        <end position="88"/>
    </location>
</feature>